<dbReference type="Proteomes" id="UP000000598">
    <property type="component" value="Chromosome E"/>
</dbReference>
<dbReference type="HOGENOM" id="CLU_002149_0_0_1"/>
<dbReference type="PANTHER" id="PTHR47667:SF1">
    <property type="entry name" value="REGULATOR OF TY1 TRANSPOSITION PROTEIN 107"/>
    <property type="match status" value="1"/>
</dbReference>
<feature type="domain" description="BRCT" evidence="2">
    <location>
        <begin position="341"/>
        <end position="432"/>
    </location>
</feature>
<dbReference type="Pfam" id="PF16770">
    <property type="entry name" value="RTT107_BRCT_5"/>
    <property type="match status" value="1"/>
</dbReference>
<dbReference type="InterPro" id="IPR031906">
    <property type="entry name" value="RTT107_BRCT_6"/>
</dbReference>
<feature type="compositionally biased region" description="Polar residues" evidence="1">
    <location>
        <begin position="520"/>
        <end position="535"/>
    </location>
</feature>
<gene>
    <name evidence="3" type="ORF">KLLA0_E15621g</name>
</gene>
<dbReference type="SMART" id="SM00292">
    <property type="entry name" value="BRCT"/>
    <property type="match status" value="3"/>
</dbReference>
<dbReference type="GO" id="GO:1990683">
    <property type="term" value="P:DNA double-strand break attachment to nuclear envelope"/>
    <property type="evidence" value="ECO:0007669"/>
    <property type="project" value="TreeGrafter"/>
</dbReference>
<feature type="compositionally biased region" description="Polar residues" evidence="1">
    <location>
        <begin position="498"/>
        <end position="512"/>
    </location>
</feature>
<dbReference type="InParanoid" id="Q6CN34"/>
<dbReference type="CDD" id="cd00027">
    <property type="entry name" value="BRCT"/>
    <property type="match status" value="2"/>
</dbReference>
<dbReference type="FunCoup" id="Q6CN34">
    <property type="interactions" value="86"/>
</dbReference>
<dbReference type="InterPro" id="IPR053036">
    <property type="entry name" value="CellCycle_DNARepair_Reg"/>
</dbReference>
<name>Q6CN34_KLULA</name>
<feature type="compositionally biased region" description="Low complexity" evidence="1">
    <location>
        <begin position="582"/>
        <end position="593"/>
    </location>
</feature>
<dbReference type="Pfam" id="PF12738">
    <property type="entry name" value="PTCB-BRCT"/>
    <property type="match status" value="1"/>
</dbReference>
<organism evidence="3 4">
    <name type="scientific">Kluyveromyces lactis (strain ATCC 8585 / CBS 2359 / DSM 70799 / NBRC 1267 / NRRL Y-1140 / WM37)</name>
    <name type="common">Yeast</name>
    <name type="synonym">Candida sphaerica</name>
    <dbReference type="NCBI Taxonomy" id="284590"/>
    <lineage>
        <taxon>Eukaryota</taxon>
        <taxon>Fungi</taxon>
        <taxon>Dikarya</taxon>
        <taxon>Ascomycota</taxon>
        <taxon>Saccharomycotina</taxon>
        <taxon>Saccharomycetes</taxon>
        <taxon>Saccharomycetales</taxon>
        <taxon>Saccharomycetaceae</taxon>
        <taxon>Kluyveromyces</taxon>
    </lineage>
</organism>
<dbReference type="AlphaFoldDB" id="Q6CN34"/>
<feature type="compositionally biased region" description="Basic and acidic residues" evidence="1">
    <location>
        <begin position="537"/>
        <end position="549"/>
    </location>
</feature>
<dbReference type="Pfam" id="PF00533">
    <property type="entry name" value="BRCT"/>
    <property type="match status" value="1"/>
</dbReference>
<dbReference type="GO" id="GO:0005634">
    <property type="term" value="C:nucleus"/>
    <property type="evidence" value="ECO:0007669"/>
    <property type="project" value="TreeGrafter"/>
</dbReference>
<dbReference type="EMBL" id="CR382125">
    <property type="protein sequence ID" value="CAG99742.1"/>
    <property type="molecule type" value="Genomic_DNA"/>
</dbReference>
<evidence type="ECO:0000259" key="2">
    <source>
        <dbReference type="PROSITE" id="PS50172"/>
    </source>
</evidence>
<feature type="domain" description="BRCT" evidence="2">
    <location>
        <begin position="117"/>
        <end position="210"/>
    </location>
</feature>
<keyword evidence="4" id="KW-1185">Reference proteome</keyword>
<protein>
    <submittedName>
        <fullName evidence="3">KLLA0E15621p</fullName>
    </submittedName>
</protein>
<feature type="compositionally biased region" description="Polar residues" evidence="1">
    <location>
        <begin position="594"/>
        <end position="603"/>
    </location>
</feature>
<dbReference type="KEGG" id="kla:KLLA0_E15621g"/>
<dbReference type="GO" id="GO:0006302">
    <property type="term" value="P:double-strand break repair"/>
    <property type="evidence" value="ECO:0007669"/>
    <property type="project" value="TreeGrafter"/>
</dbReference>
<feature type="region of interest" description="Disordered" evidence="1">
    <location>
        <begin position="457"/>
        <end position="610"/>
    </location>
</feature>
<feature type="domain" description="BRCT" evidence="2">
    <location>
        <begin position="2"/>
        <end position="116"/>
    </location>
</feature>
<sequence length="891" mass="101299">MSESSIFSNLRILVVKSSELSKDALDDIINTTKKNGALECVVYDLSQDETNNTSYVDKGQFLSQFSEQIHCIISKSIDFSFYRTAAFDFLIPVVDPKWIDHCLQFKRLMRTTCYSPDPMHFLKDCYIYVSKHSLNVVEYQLYCAIVSVFGGTCMDYLSTKATHIITWDKNDVAIKAMQKFHKYTVIYLMPNWLVDCLCGLEYIKEDEYLINVNEDDLALKEKSQKLWDRTLNSIDDWKVIPGFQLGKKIILGDDLALPGTSYKFLLNWIKKCLGAQITLVAGPSQLKKSQADLYIGYSANTEGVKNANECRIVCANIPWLFYVWQMHKFIHPMSKLLLSPLKKPIFSNNELKATYTNYYGEQRYYIQLLVEALGGICSTELTKKNTHLISPIASGKKFEAARAWACCTAANHLWLEQCYKSGQKLDPQLEEFQQFPVNGGLSRSLGQMSLMDHIENQSDLDEKPSQEPPEEELRDSQQLNKEHPISMPTTPAAEEHLTQTSKSSNHDVSLTNAPEDEQGDVTQVPKSSNNDTSLTKFPKELQEEAKESTPVESPEMSVHQENGTIESKNDKGSIATPITSRELSSLSAAESLENPSQPLTPMSDTRRRAKAKAAEKLHEDIESLNEFQKINKRKRSPELLPEAIQEIKKQKALDSKADEMVSYLNISHKPYKIKAVLTNCHENLSNLDILILSKIGVIITPEIESFTNTIIAPKKARTAKFLKSFSFKPLKYALTPMFITNILTNINKEKPVELEMSKYFIPDIDSKVLERTKLPTKVFARHGFTHVNISDDIPGGYKLISSILKCHSMEEVNAIGKKFQLEDLVENKSKKKSPNYVLIASKASMAKKFNKCVKDADKNKKVFVVEWNWCVKSIFDLDINLEDHEYVIYNK</sequence>
<accession>Q6CN34</accession>
<evidence type="ECO:0000313" key="4">
    <source>
        <dbReference type="Proteomes" id="UP000000598"/>
    </source>
</evidence>
<dbReference type="eggNOG" id="KOG2043">
    <property type="taxonomic scope" value="Eukaryota"/>
</dbReference>
<reference evidence="3 4" key="1">
    <citation type="journal article" date="2004" name="Nature">
        <title>Genome evolution in yeasts.</title>
        <authorList>
            <consortium name="Genolevures"/>
            <person name="Dujon B."/>
            <person name="Sherman D."/>
            <person name="Fischer G."/>
            <person name="Durrens P."/>
            <person name="Casaregola S."/>
            <person name="Lafontaine I."/>
            <person name="de Montigny J."/>
            <person name="Marck C."/>
            <person name="Neuveglise C."/>
            <person name="Talla E."/>
            <person name="Goffard N."/>
            <person name="Frangeul L."/>
            <person name="Aigle M."/>
            <person name="Anthouard V."/>
            <person name="Babour A."/>
            <person name="Barbe V."/>
            <person name="Barnay S."/>
            <person name="Blanchin S."/>
            <person name="Beckerich J.M."/>
            <person name="Beyne E."/>
            <person name="Bleykasten C."/>
            <person name="Boisrame A."/>
            <person name="Boyer J."/>
            <person name="Cattolico L."/>
            <person name="Confanioleri F."/>
            <person name="de Daruvar A."/>
            <person name="Despons L."/>
            <person name="Fabre E."/>
            <person name="Fairhead C."/>
            <person name="Ferry-Dumazet H."/>
            <person name="Groppi A."/>
            <person name="Hantraye F."/>
            <person name="Hennequin C."/>
            <person name="Jauniaux N."/>
            <person name="Joyet P."/>
            <person name="Kachouri R."/>
            <person name="Kerrest A."/>
            <person name="Koszul R."/>
            <person name="Lemaire M."/>
            <person name="Lesur I."/>
            <person name="Ma L."/>
            <person name="Muller H."/>
            <person name="Nicaud J.M."/>
            <person name="Nikolski M."/>
            <person name="Oztas S."/>
            <person name="Ozier-Kalogeropoulos O."/>
            <person name="Pellenz S."/>
            <person name="Potier S."/>
            <person name="Richard G.F."/>
            <person name="Straub M.L."/>
            <person name="Suleau A."/>
            <person name="Swennene D."/>
            <person name="Tekaia F."/>
            <person name="Wesolowski-Louvel M."/>
            <person name="Westhof E."/>
            <person name="Wirth B."/>
            <person name="Zeniou-Meyer M."/>
            <person name="Zivanovic I."/>
            <person name="Bolotin-Fukuhara M."/>
            <person name="Thierry A."/>
            <person name="Bouchier C."/>
            <person name="Caudron B."/>
            <person name="Scarpelli C."/>
            <person name="Gaillardin C."/>
            <person name="Weissenbach J."/>
            <person name="Wincker P."/>
            <person name="Souciet J.L."/>
        </authorList>
    </citation>
    <scope>NUCLEOTIDE SEQUENCE [LARGE SCALE GENOMIC DNA]</scope>
    <source>
        <strain evidence="4">ATCC 8585 / CBS 2359 / DSM 70799 / NBRC 1267 / NRRL Y-1140 / WM37</strain>
    </source>
</reference>
<evidence type="ECO:0000313" key="3">
    <source>
        <dbReference type="EMBL" id="CAG99742.1"/>
    </source>
</evidence>
<dbReference type="PROSITE" id="PS50172">
    <property type="entry name" value="BRCT"/>
    <property type="match status" value="3"/>
</dbReference>
<dbReference type="PaxDb" id="284590-Q6CN34"/>
<dbReference type="STRING" id="284590.Q6CN34"/>
<dbReference type="InterPro" id="IPR036420">
    <property type="entry name" value="BRCT_dom_sf"/>
</dbReference>
<evidence type="ECO:0000256" key="1">
    <source>
        <dbReference type="SAM" id="MobiDB-lite"/>
    </source>
</evidence>
<dbReference type="Gene3D" id="3.40.50.10190">
    <property type="entry name" value="BRCT domain"/>
    <property type="match status" value="5"/>
</dbReference>
<dbReference type="SUPFAM" id="SSF52113">
    <property type="entry name" value="BRCT domain"/>
    <property type="match status" value="2"/>
</dbReference>
<dbReference type="GO" id="GO:0035361">
    <property type="term" value="C:Cul8-RING ubiquitin ligase complex"/>
    <property type="evidence" value="ECO:0007669"/>
    <property type="project" value="TreeGrafter"/>
</dbReference>
<dbReference type="OMA" id="SWLYHLI"/>
<dbReference type="InterPro" id="IPR001357">
    <property type="entry name" value="BRCT_dom"/>
</dbReference>
<proteinExistence type="predicted"/>
<dbReference type="Pfam" id="PF16771">
    <property type="entry name" value="RTT107_BRCT_6"/>
    <property type="match status" value="1"/>
</dbReference>
<dbReference type="PANTHER" id="PTHR47667">
    <property type="entry name" value="REGULATOR OF TY1 TRANSPOSITION PROTEIN 107"/>
    <property type="match status" value="1"/>
</dbReference>